<dbReference type="GO" id="GO:0001501">
    <property type="term" value="P:skeletal system development"/>
    <property type="evidence" value="ECO:0007669"/>
    <property type="project" value="Ensembl"/>
</dbReference>
<dbReference type="Ensembl" id="ENSHCOT00000003767.1">
    <property type="protein sequence ID" value="ENSHCOP00000006382.1"/>
    <property type="gene ID" value="ENSHCOG00000008170.1"/>
</dbReference>
<keyword evidence="8" id="KW-1015">Disulfide bond</keyword>
<evidence type="ECO:0000256" key="5">
    <source>
        <dbReference type="ARBA" id="ARBA00022604"/>
    </source>
</evidence>
<dbReference type="Proteomes" id="UP000264820">
    <property type="component" value="Unplaced"/>
</dbReference>
<dbReference type="InterPro" id="IPR012211">
    <property type="entry name" value="IGFBP-3"/>
</dbReference>
<evidence type="ECO:0000256" key="7">
    <source>
        <dbReference type="ARBA" id="ARBA00022729"/>
    </source>
</evidence>
<evidence type="ECO:0000256" key="9">
    <source>
        <dbReference type="ARBA" id="ARBA00023180"/>
    </source>
</evidence>
<dbReference type="Pfam" id="PF00086">
    <property type="entry name" value="Thyroglobulin_1"/>
    <property type="match status" value="1"/>
</dbReference>
<evidence type="ECO:0000313" key="15">
    <source>
        <dbReference type="Ensembl" id="ENSHCOP00000006382.1"/>
    </source>
</evidence>
<evidence type="ECO:0000256" key="4">
    <source>
        <dbReference type="ARBA" id="ARBA00022553"/>
    </source>
</evidence>
<dbReference type="OMA" id="VERRWVD"/>
<dbReference type="CDD" id="cd00191">
    <property type="entry name" value="TY"/>
    <property type="match status" value="1"/>
</dbReference>
<evidence type="ECO:0000256" key="1">
    <source>
        <dbReference type="ARBA" id="ARBA00004613"/>
    </source>
</evidence>
<keyword evidence="4" id="KW-0597">Phosphoprotein</keyword>
<evidence type="ECO:0000259" key="13">
    <source>
        <dbReference type="PROSITE" id="PS51162"/>
    </source>
</evidence>
<feature type="domain" description="IGFBP N-terminal" evidence="14">
    <location>
        <begin position="94"/>
        <end position="175"/>
    </location>
</feature>
<dbReference type="InterPro" id="IPR000867">
    <property type="entry name" value="IGFBP-like"/>
</dbReference>
<dbReference type="GO" id="GO:0048009">
    <property type="term" value="P:insulin-like growth factor receptor signaling pathway"/>
    <property type="evidence" value="ECO:0007669"/>
    <property type="project" value="Ensembl"/>
</dbReference>
<dbReference type="InterPro" id="IPR022321">
    <property type="entry name" value="IGFBP_1-6_chordata"/>
</dbReference>
<keyword evidence="10" id="KW-0340">Growth factor binding</keyword>
<protein>
    <recommendedName>
        <fullName evidence="2">Insulin-like growth factor-binding protein 3</fullName>
    </recommendedName>
</protein>
<dbReference type="STRING" id="109280.ENSHCOP00000006382"/>
<keyword evidence="7" id="KW-0732">Signal</keyword>
<dbReference type="PROSITE" id="PS51323">
    <property type="entry name" value="IGFBP_N_2"/>
    <property type="match status" value="1"/>
</dbReference>
<dbReference type="SUPFAM" id="SSF57610">
    <property type="entry name" value="Thyroglobulin type-1 domain"/>
    <property type="match status" value="1"/>
</dbReference>
<accession>A0A3Q2XQB9</accession>
<dbReference type="GO" id="GO:0001968">
    <property type="term" value="F:fibronectin binding"/>
    <property type="evidence" value="ECO:0007669"/>
    <property type="project" value="TreeGrafter"/>
</dbReference>
<evidence type="ECO:0000256" key="3">
    <source>
        <dbReference type="ARBA" id="ARBA00022525"/>
    </source>
</evidence>
<evidence type="ECO:0000256" key="2">
    <source>
        <dbReference type="ARBA" id="ARBA00013677"/>
    </source>
</evidence>
<dbReference type="GO" id="GO:0006915">
    <property type="term" value="P:apoptotic process"/>
    <property type="evidence" value="ECO:0007669"/>
    <property type="project" value="UniProtKB-KW"/>
</dbReference>
<dbReference type="GO" id="GO:0030514">
    <property type="term" value="P:negative regulation of BMP signaling pathway"/>
    <property type="evidence" value="ECO:0007669"/>
    <property type="project" value="Ensembl"/>
</dbReference>
<dbReference type="InterPro" id="IPR017891">
    <property type="entry name" value="Insulin_GF-bd_Cys-rich_CS"/>
</dbReference>
<dbReference type="PROSITE" id="PS00222">
    <property type="entry name" value="IGFBP_N_1"/>
    <property type="match status" value="1"/>
</dbReference>
<dbReference type="Gene3D" id="4.10.800.10">
    <property type="entry name" value="Thyroglobulin type-1"/>
    <property type="match status" value="1"/>
</dbReference>
<keyword evidence="9" id="KW-0325">Glycoprotein</keyword>
<dbReference type="GO" id="GO:0030916">
    <property type="term" value="P:otic vesicle formation"/>
    <property type="evidence" value="ECO:0007669"/>
    <property type="project" value="Ensembl"/>
</dbReference>
<evidence type="ECO:0000256" key="11">
    <source>
        <dbReference type="PROSITE-ProRule" id="PRU00500"/>
    </source>
</evidence>
<dbReference type="FunFam" id="4.10.40.20:FF:000001">
    <property type="entry name" value="Insulin-like growth factor binding protein 5"/>
    <property type="match status" value="1"/>
</dbReference>
<evidence type="ECO:0000259" key="14">
    <source>
        <dbReference type="PROSITE" id="PS51323"/>
    </source>
</evidence>
<dbReference type="SMART" id="SM00211">
    <property type="entry name" value="TY"/>
    <property type="match status" value="1"/>
</dbReference>
<dbReference type="InterPro" id="IPR000716">
    <property type="entry name" value="Thyroglobulin_1"/>
</dbReference>
<dbReference type="GO" id="GO:0031994">
    <property type="term" value="F:insulin-like growth factor I binding"/>
    <property type="evidence" value="ECO:0007669"/>
    <property type="project" value="Ensembl"/>
</dbReference>
<keyword evidence="6" id="KW-0053">Apoptosis</keyword>
<dbReference type="AlphaFoldDB" id="A0A3Q2XQB9"/>
<organism evidence="15 16">
    <name type="scientific">Hippocampus comes</name>
    <name type="common">Tiger tail seahorse</name>
    <dbReference type="NCBI Taxonomy" id="109280"/>
    <lineage>
        <taxon>Eukaryota</taxon>
        <taxon>Metazoa</taxon>
        <taxon>Chordata</taxon>
        <taxon>Craniata</taxon>
        <taxon>Vertebrata</taxon>
        <taxon>Euteleostomi</taxon>
        <taxon>Actinopterygii</taxon>
        <taxon>Neopterygii</taxon>
        <taxon>Teleostei</taxon>
        <taxon>Neoteleostei</taxon>
        <taxon>Acanthomorphata</taxon>
        <taxon>Syngnathiaria</taxon>
        <taxon>Syngnathiformes</taxon>
        <taxon>Syngnathoidei</taxon>
        <taxon>Syngnathidae</taxon>
        <taxon>Hippocampus</taxon>
    </lineage>
</organism>
<dbReference type="GO" id="GO:0005634">
    <property type="term" value="C:nucleus"/>
    <property type="evidence" value="ECO:0007669"/>
    <property type="project" value="Ensembl"/>
</dbReference>
<evidence type="ECO:0000256" key="6">
    <source>
        <dbReference type="ARBA" id="ARBA00022703"/>
    </source>
</evidence>
<reference evidence="15" key="1">
    <citation type="submission" date="2025-08" db="UniProtKB">
        <authorList>
            <consortium name="Ensembl"/>
        </authorList>
    </citation>
    <scope>IDENTIFICATION</scope>
</reference>
<dbReference type="Gene3D" id="4.10.40.20">
    <property type="match status" value="1"/>
</dbReference>
<evidence type="ECO:0000313" key="16">
    <source>
        <dbReference type="Proteomes" id="UP000264820"/>
    </source>
</evidence>
<comment type="caution">
    <text evidence="11">Lacks conserved residue(s) required for the propagation of feature annotation.</text>
</comment>
<dbReference type="SUPFAM" id="SSF57184">
    <property type="entry name" value="Growth factor receptor domain"/>
    <property type="match status" value="1"/>
</dbReference>
<evidence type="ECO:0000256" key="12">
    <source>
        <dbReference type="SAM" id="MobiDB-lite"/>
    </source>
</evidence>
<dbReference type="GO" id="GO:0043567">
    <property type="term" value="P:regulation of insulin-like growth factor receptor signaling pathway"/>
    <property type="evidence" value="ECO:0007669"/>
    <property type="project" value="TreeGrafter"/>
</dbReference>
<sequence>MWRSLMSGLSVYIIHTGEGVTSWPFAPLYKTRSPRQRNYRWRRPAAWQRHREPTPTASTRDHRHRHTMPALRVLCLAAALAALARSGGVAAVGPLVRCEPCDSVALLQCKPLPKDCAERLREPGCGCCVTCALGRGRACGVYTARCGSGLTCQQQPGESRPLQALLEGRGVCASASAGASTQKLGAIPVPAQKQDRGRNGVEEGLANKTATMSASPPLSTVKGGQSGGVMDTRPPLHNKLIRKDQNKKTHSYKVASVSEGANADMQNFSLENKRESEYGPCRREMESILNSLKISNVLNPRGFRIPNCDRRGFYKKRQCRPSKGRRRGYCWCVDKYGQSLPGYDGGDEKQCHNRESQ</sequence>
<dbReference type="PANTHER" id="PTHR11551">
    <property type="entry name" value="INSULIN-LIKE GROWTH FACTOR BINDING PROTEIN"/>
    <property type="match status" value="1"/>
</dbReference>
<evidence type="ECO:0000256" key="8">
    <source>
        <dbReference type="ARBA" id="ARBA00023157"/>
    </source>
</evidence>
<proteinExistence type="predicted"/>
<dbReference type="PANTHER" id="PTHR11551:SF3">
    <property type="entry name" value="INSULIN-LIKE GROWTH FACTOR-BINDING PROTEIN 3"/>
    <property type="match status" value="1"/>
</dbReference>
<dbReference type="Pfam" id="PF00219">
    <property type="entry name" value="IGFBP"/>
    <property type="match status" value="1"/>
</dbReference>
<dbReference type="GeneTree" id="ENSGT00940000158092"/>
<dbReference type="GeneID" id="109524696"/>
<evidence type="ECO:0000256" key="10">
    <source>
        <dbReference type="ARBA" id="ARBA00023183"/>
    </source>
</evidence>
<dbReference type="OrthoDB" id="6068400at2759"/>
<feature type="region of interest" description="Disordered" evidence="12">
    <location>
        <begin position="211"/>
        <end position="236"/>
    </location>
</feature>
<keyword evidence="16" id="KW-1185">Reference proteome</keyword>
<dbReference type="PRINTS" id="PR01979">
    <property type="entry name" value="IGFBPFAMILY3"/>
</dbReference>
<keyword evidence="3" id="KW-0964">Secreted</keyword>
<dbReference type="KEGG" id="hcq:109524696"/>
<dbReference type="SMART" id="SM00121">
    <property type="entry name" value="IB"/>
    <property type="match status" value="1"/>
</dbReference>
<dbReference type="InterPro" id="IPR009030">
    <property type="entry name" value="Growth_fac_rcpt_cys_sf"/>
</dbReference>
<feature type="domain" description="Thyroglobulin type-1" evidence="13">
    <location>
        <begin position="278"/>
        <end position="351"/>
    </location>
</feature>
<comment type="subcellular location">
    <subcellularLocation>
        <location evidence="1">Secreted</location>
    </subcellularLocation>
</comment>
<dbReference type="RefSeq" id="XP_019740291.1">
    <property type="nucleotide sequence ID" value="XM_019884732.1"/>
</dbReference>
<dbReference type="PROSITE" id="PS51162">
    <property type="entry name" value="THYROGLOBULIN_1_2"/>
    <property type="match status" value="1"/>
</dbReference>
<dbReference type="FunFam" id="4.10.800.10:FF:000005">
    <property type="entry name" value="Putative insulin-like growth factor-binding protein 5"/>
    <property type="match status" value="1"/>
</dbReference>
<dbReference type="GO" id="GO:0060037">
    <property type="term" value="P:pharyngeal system development"/>
    <property type="evidence" value="ECO:0007669"/>
    <property type="project" value="Ensembl"/>
</dbReference>
<dbReference type="GO" id="GO:0005615">
    <property type="term" value="C:extracellular space"/>
    <property type="evidence" value="ECO:0007669"/>
    <property type="project" value="TreeGrafter"/>
</dbReference>
<reference evidence="15" key="2">
    <citation type="submission" date="2025-09" db="UniProtKB">
        <authorList>
            <consortium name="Ensembl"/>
        </authorList>
    </citation>
    <scope>IDENTIFICATION</scope>
</reference>
<keyword evidence="5" id="KW-0341">Growth regulation</keyword>
<dbReference type="GO" id="GO:0031995">
    <property type="term" value="F:insulin-like growth factor II binding"/>
    <property type="evidence" value="ECO:0007669"/>
    <property type="project" value="Ensembl"/>
</dbReference>
<dbReference type="PRINTS" id="PR01976">
    <property type="entry name" value="IGFBPFAMILY"/>
</dbReference>
<name>A0A3Q2XQB9_HIPCM</name>
<dbReference type="InterPro" id="IPR036857">
    <property type="entry name" value="Thyroglobulin_1_sf"/>
</dbReference>